<dbReference type="InterPro" id="IPR043129">
    <property type="entry name" value="ATPase_NBD"/>
</dbReference>
<protein>
    <submittedName>
        <fullName evidence="3">ROK family transcriptional regulator</fullName>
    </submittedName>
</protein>
<dbReference type="PANTHER" id="PTHR18964:SF149">
    <property type="entry name" value="BIFUNCTIONAL UDP-N-ACETYLGLUCOSAMINE 2-EPIMERASE_N-ACETYLMANNOSAMINE KINASE"/>
    <property type="match status" value="1"/>
</dbReference>
<reference evidence="3 4" key="1">
    <citation type="submission" date="2018-11" db="EMBL/GenBank/DDBJ databases">
        <title>The genome draft of YIM 96095.</title>
        <authorList>
            <person name="Tang S.-K."/>
            <person name="Chunyu W.-X."/>
            <person name="Feng Y.-Z."/>
        </authorList>
    </citation>
    <scope>NUCLEOTIDE SEQUENCE [LARGE SCALE GENOMIC DNA]</scope>
    <source>
        <strain evidence="3 4">YIM 96095</strain>
    </source>
</reference>
<dbReference type="Pfam" id="PF00480">
    <property type="entry name" value="ROK"/>
    <property type="match status" value="1"/>
</dbReference>
<evidence type="ECO:0000259" key="2">
    <source>
        <dbReference type="Pfam" id="PF09339"/>
    </source>
</evidence>
<dbReference type="InterPro" id="IPR000600">
    <property type="entry name" value="ROK"/>
</dbReference>
<keyword evidence="4" id="KW-1185">Reference proteome</keyword>
<gene>
    <name evidence="3" type="ORF">EFW17_03175</name>
</gene>
<organism evidence="3 4">
    <name type="scientific">Halostreptopolyspora alba</name>
    <dbReference type="NCBI Taxonomy" id="2487137"/>
    <lineage>
        <taxon>Bacteria</taxon>
        <taxon>Bacillati</taxon>
        <taxon>Actinomycetota</taxon>
        <taxon>Actinomycetes</taxon>
        <taxon>Streptosporangiales</taxon>
        <taxon>Nocardiopsidaceae</taxon>
        <taxon>Halostreptopolyspora</taxon>
    </lineage>
</organism>
<dbReference type="Gene3D" id="1.10.10.10">
    <property type="entry name" value="Winged helix-like DNA-binding domain superfamily/Winged helix DNA-binding domain"/>
    <property type="match status" value="1"/>
</dbReference>
<dbReference type="PANTHER" id="PTHR18964">
    <property type="entry name" value="ROK (REPRESSOR, ORF, KINASE) FAMILY"/>
    <property type="match status" value="1"/>
</dbReference>
<feature type="domain" description="HTH iclR-type" evidence="2">
    <location>
        <begin position="26"/>
        <end position="69"/>
    </location>
</feature>
<dbReference type="CDD" id="cd24076">
    <property type="entry name" value="ASKHA_ATPase_ROK_BsXylR-like"/>
    <property type="match status" value="1"/>
</dbReference>
<dbReference type="SUPFAM" id="SSF53067">
    <property type="entry name" value="Actin-like ATPase domain"/>
    <property type="match status" value="1"/>
</dbReference>
<dbReference type="GO" id="GO:0003677">
    <property type="term" value="F:DNA binding"/>
    <property type="evidence" value="ECO:0007669"/>
    <property type="project" value="InterPro"/>
</dbReference>
<dbReference type="AlphaFoldDB" id="A0A3N0EG95"/>
<dbReference type="InterPro" id="IPR005471">
    <property type="entry name" value="Tscrpt_reg_IclR_N"/>
</dbReference>
<dbReference type="Gene3D" id="3.30.420.40">
    <property type="match status" value="2"/>
</dbReference>
<dbReference type="InterPro" id="IPR036388">
    <property type="entry name" value="WH-like_DNA-bd_sf"/>
</dbReference>
<evidence type="ECO:0000256" key="1">
    <source>
        <dbReference type="ARBA" id="ARBA00006479"/>
    </source>
</evidence>
<comment type="similarity">
    <text evidence="1">Belongs to the ROK (NagC/XylR) family.</text>
</comment>
<sequence>MGANEVTPEGPAGLSGQRAVRANNLATVLRTVRRLAPCSRAEVAAAAGLTKSTVSSLVAELIERRLLREGGTAAARKIGRPGLMLEIDEDSVAAVGLEVNVDYLTLVALDLTGRELFNRHVEFDARAAGPEASVSRMAELVTGALADPLLAGRGILGVGVAVPGLVDATTGTVRNAPNLGWRGVGLGASLSAAIASPEPRDIPVLVDNDATLAVLAECRDGHLAGALDLVYLTGEVGVGAGMLANGVALRGASGYGGEIGHVCLLPDGPRCACGRRGCLEALAGIEAILRRSAPDLVSDGPLSGATLARAVRVTVERASADEGDVREVLHRAGGWLGRGAAVLVNLLDPRAVILGGYFVPLGPWLVPAAETQLGEHAIVPAGEERRVHLSELGLSAAARGGAATLIQALDQGRLELPTGWPPASAAGGQ</sequence>
<accession>A0A3N0EG95</accession>
<name>A0A3N0EG95_9ACTN</name>
<evidence type="ECO:0000313" key="3">
    <source>
        <dbReference type="EMBL" id="RNL86885.1"/>
    </source>
</evidence>
<dbReference type="GO" id="GO:0006355">
    <property type="term" value="P:regulation of DNA-templated transcription"/>
    <property type="evidence" value="ECO:0007669"/>
    <property type="project" value="InterPro"/>
</dbReference>
<evidence type="ECO:0000313" key="4">
    <source>
        <dbReference type="Proteomes" id="UP000269198"/>
    </source>
</evidence>
<dbReference type="Proteomes" id="UP000269198">
    <property type="component" value="Unassembled WGS sequence"/>
</dbReference>
<dbReference type="SUPFAM" id="SSF46785">
    <property type="entry name" value="Winged helix' DNA-binding domain"/>
    <property type="match status" value="1"/>
</dbReference>
<dbReference type="OrthoDB" id="3863906at2"/>
<comment type="caution">
    <text evidence="3">The sequence shown here is derived from an EMBL/GenBank/DDBJ whole genome shotgun (WGS) entry which is preliminary data.</text>
</comment>
<dbReference type="RefSeq" id="WP_123199713.1">
    <property type="nucleotide sequence ID" value="NZ_RJMB01000002.1"/>
</dbReference>
<dbReference type="InterPro" id="IPR036390">
    <property type="entry name" value="WH_DNA-bd_sf"/>
</dbReference>
<dbReference type="Pfam" id="PF09339">
    <property type="entry name" value="HTH_IclR"/>
    <property type="match status" value="1"/>
</dbReference>
<dbReference type="EMBL" id="RJMB01000002">
    <property type="protein sequence ID" value="RNL86885.1"/>
    <property type="molecule type" value="Genomic_DNA"/>
</dbReference>
<proteinExistence type="inferred from homology"/>